<name>A0ABN6SR97_9CREN</name>
<dbReference type="Proteomes" id="UP001060771">
    <property type="component" value="Chromosome"/>
</dbReference>
<gene>
    <name evidence="1" type="ORF">Vsou_04400</name>
</gene>
<accession>A0ABN6SR97</accession>
<reference evidence="2" key="1">
    <citation type="submission" date="2022-09" db="EMBL/GenBank/DDBJ databases">
        <title>Complete genome sequence of Vulcanisaeta souniana.</title>
        <authorList>
            <person name="Kato S."/>
            <person name="Itoh T."/>
            <person name="Ohkuma M."/>
        </authorList>
    </citation>
    <scope>NUCLEOTIDE SEQUENCE [LARGE SCALE GENOMIC DNA]</scope>
    <source>
        <strain evidence="2">JCM 11219</strain>
    </source>
</reference>
<sequence length="85" mass="9564">MPPSMSGEGGEEWQFPEDWDYSGGMPERMLRVRAKCPYCGHTFETEIGESWYNMGISITCPKCGKQFSISMYGEVVGEVKKAAKK</sequence>
<organism evidence="1 2">
    <name type="scientific">Vulcanisaeta souniana JCM 11219</name>
    <dbReference type="NCBI Taxonomy" id="1293586"/>
    <lineage>
        <taxon>Archaea</taxon>
        <taxon>Thermoproteota</taxon>
        <taxon>Thermoprotei</taxon>
        <taxon>Thermoproteales</taxon>
        <taxon>Thermoproteaceae</taxon>
        <taxon>Vulcanisaeta</taxon>
    </lineage>
</organism>
<protein>
    <submittedName>
        <fullName evidence="1">Uncharacterized protein</fullName>
    </submittedName>
</protein>
<keyword evidence="2" id="KW-1185">Reference proteome</keyword>
<evidence type="ECO:0000313" key="1">
    <source>
        <dbReference type="EMBL" id="BDR91347.1"/>
    </source>
</evidence>
<evidence type="ECO:0000313" key="2">
    <source>
        <dbReference type="Proteomes" id="UP001060771"/>
    </source>
</evidence>
<dbReference type="EMBL" id="AP026830">
    <property type="protein sequence ID" value="BDR91347.1"/>
    <property type="molecule type" value="Genomic_DNA"/>
</dbReference>
<proteinExistence type="predicted"/>